<keyword evidence="1 3" id="KW-0238">DNA-binding</keyword>
<evidence type="ECO:0000256" key="1">
    <source>
        <dbReference type="ARBA" id="ARBA00023125"/>
    </source>
</evidence>
<organism evidence="5 7">
    <name type="scientific">Prauserella muralis</name>
    <dbReference type="NCBI Taxonomy" id="588067"/>
    <lineage>
        <taxon>Bacteria</taxon>
        <taxon>Bacillati</taxon>
        <taxon>Actinomycetota</taxon>
        <taxon>Actinomycetes</taxon>
        <taxon>Pseudonocardiales</taxon>
        <taxon>Pseudonocardiaceae</taxon>
        <taxon>Prauserella</taxon>
    </lineage>
</organism>
<keyword evidence="7" id="KW-1185">Reference proteome</keyword>
<dbReference type="GO" id="GO:0006310">
    <property type="term" value="P:DNA recombination"/>
    <property type="evidence" value="ECO:0007669"/>
    <property type="project" value="UniProtKB-KW"/>
</dbReference>
<dbReference type="Gene3D" id="1.10.443.10">
    <property type="entry name" value="Intergrase catalytic core"/>
    <property type="match status" value="1"/>
</dbReference>
<protein>
    <recommendedName>
        <fullName evidence="4">Core-binding (CB) domain-containing protein</fullName>
    </recommendedName>
</protein>
<evidence type="ECO:0000256" key="2">
    <source>
        <dbReference type="ARBA" id="ARBA00023172"/>
    </source>
</evidence>
<dbReference type="InterPro" id="IPR013762">
    <property type="entry name" value="Integrase-like_cat_sf"/>
</dbReference>
<dbReference type="SUPFAM" id="SSF56349">
    <property type="entry name" value="DNA breaking-rejoining enzymes"/>
    <property type="match status" value="1"/>
</dbReference>
<evidence type="ECO:0000256" key="3">
    <source>
        <dbReference type="PROSITE-ProRule" id="PRU01248"/>
    </source>
</evidence>
<evidence type="ECO:0000313" key="6">
    <source>
        <dbReference type="EMBL" id="PXY17456.1"/>
    </source>
</evidence>
<gene>
    <name evidence="6" type="ORF">BAY60_34845</name>
    <name evidence="5" type="ORF">BAY60_34880</name>
</gene>
<dbReference type="PROSITE" id="PS51900">
    <property type="entry name" value="CB"/>
    <property type="match status" value="1"/>
</dbReference>
<evidence type="ECO:0000313" key="5">
    <source>
        <dbReference type="EMBL" id="PXY16991.1"/>
    </source>
</evidence>
<dbReference type="InterPro" id="IPR011010">
    <property type="entry name" value="DNA_brk_join_enz"/>
</dbReference>
<keyword evidence="2" id="KW-0233">DNA recombination</keyword>
<evidence type="ECO:0000313" key="7">
    <source>
        <dbReference type="Proteomes" id="UP000249915"/>
    </source>
</evidence>
<accession>A0A2V4ACX8</accession>
<proteinExistence type="predicted"/>
<feature type="domain" description="Core-binding (CB)" evidence="4">
    <location>
        <begin position="255"/>
        <end position="345"/>
    </location>
</feature>
<reference evidence="5 7" key="1">
    <citation type="submission" date="2016-07" db="EMBL/GenBank/DDBJ databases">
        <title>Draft genome sequence of Prauserella muralis DSM 45305, isolated from a mould-covered wall in an indoor environment.</title>
        <authorList>
            <person name="Ruckert C."/>
            <person name="Albersmeier A."/>
            <person name="Jiang C.-L."/>
            <person name="Jiang Y."/>
            <person name="Kalinowski J."/>
            <person name="Schneider O."/>
            <person name="Winkler A."/>
            <person name="Zotchev S.B."/>
        </authorList>
    </citation>
    <scope>NUCLEOTIDE SEQUENCE [LARGE SCALE GENOMIC DNA]</scope>
    <source>
        <strain evidence="5 7">DSM 45305</strain>
    </source>
</reference>
<dbReference type="OrthoDB" id="4435702at2"/>
<evidence type="ECO:0000259" key="4">
    <source>
        <dbReference type="PROSITE" id="PS51900"/>
    </source>
</evidence>
<dbReference type="AlphaFoldDB" id="A0A2V4ACX8"/>
<comment type="caution">
    <text evidence="5">The sequence shown here is derived from an EMBL/GenBank/DDBJ whole genome shotgun (WGS) entry which is preliminary data.</text>
</comment>
<dbReference type="EMBL" id="MASW01000014">
    <property type="protein sequence ID" value="PXY17456.1"/>
    <property type="molecule type" value="Genomic_DNA"/>
</dbReference>
<dbReference type="Proteomes" id="UP000249915">
    <property type="component" value="Unassembled WGS sequence"/>
</dbReference>
<dbReference type="EMBL" id="MASW01000016">
    <property type="protein sequence ID" value="PXY16991.1"/>
    <property type="molecule type" value="Genomic_DNA"/>
</dbReference>
<dbReference type="GO" id="GO:0015074">
    <property type="term" value="P:DNA integration"/>
    <property type="evidence" value="ECO:0007669"/>
    <property type="project" value="InterPro"/>
</dbReference>
<name>A0A2V4ACX8_9PSEU</name>
<sequence>MTVRVSDCVKCGRGVARADRDLCARCHWAARNAPAKHPCGRCGRQRVLRPETGRCVRCSRSCRRCDAPVLFKGRDLCSRCRRRELREQAKSDCPRCGKRGVLRDATGWCGPCSRPGRPPNPEAACHDCGTVTRLTGAGRCHRCWSRSPHRVQVRAANLADTLDDAPLWLDGFANYLTPRLHPQRACAMLTRLGRQLTATGGVHPQALLDRAADTDAALAGWLEDFFTRNRLALPLDWEERRAAGRRRRRIAAIPEPVRPAAEAFAEHLLAKRERARRAATHPRKHATIDARLNAVRDFAIFLHTERGKTDWATVDVTDIEAFLPDRPSRRASHLGGLRQFFGFAARTRRILVDPTRTLTAPQPWGFRGPTLTRERERSLFRRWSTDPAVHPHEALVGLLALLHGATTSEICDLTDEAIDHHGRTVRIGRRPRPTPLDPWTWAALQRCLDHRQDLGSGNPHLLVTTRTKATRAAPSDGYVKHTLDPVGIQPRILRSTRLADLVTTVDAKLVATAYGMTSDGVIAYLADHVDTARLPNP</sequence>
<dbReference type="GO" id="GO:0003677">
    <property type="term" value="F:DNA binding"/>
    <property type="evidence" value="ECO:0007669"/>
    <property type="project" value="UniProtKB-UniRule"/>
</dbReference>
<dbReference type="Gene3D" id="1.10.150.130">
    <property type="match status" value="1"/>
</dbReference>
<dbReference type="InterPro" id="IPR010998">
    <property type="entry name" value="Integrase_recombinase_N"/>
</dbReference>
<dbReference type="InterPro" id="IPR044068">
    <property type="entry name" value="CB"/>
</dbReference>